<evidence type="ECO:0000313" key="3">
    <source>
        <dbReference type="Proteomes" id="UP000886595"/>
    </source>
</evidence>
<dbReference type="OrthoDB" id="1924320at2759"/>
<dbReference type="EMBL" id="JAAMPC010000013">
    <property type="protein sequence ID" value="KAG2270374.1"/>
    <property type="molecule type" value="Genomic_DNA"/>
</dbReference>
<dbReference type="Proteomes" id="UP000886595">
    <property type="component" value="Unassembled WGS sequence"/>
</dbReference>
<name>A0A8X7U9H8_BRACI</name>
<dbReference type="GO" id="GO:0005737">
    <property type="term" value="C:cytoplasm"/>
    <property type="evidence" value="ECO:0007669"/>
    <property type="project" value="TreeGrafter"/>
</dbReference>
<dbReference type="InterPro" id="IPR007573">
    <property type="entry name" value="QWRF"/>
</dbReference>
<dbReference type="GO" id="GO:0005880">
    <property type="term" value="C:nuclear microtubule"/>
    <property type="evidence" value="ECO:0007669"/>
    <property type="project" value="TreeGrafter"/>
</dbReference>
<dbReference type="PANTHER" id="PTHR31807:SF2">
    <property type="entry name" value="PROTEIN SNOWY COTYLEDON 3"/>
    <property type="match status" value="1"/>
</dbReference>
<sequence>MEEKPVECMGINHIKANQVAFAKVEIETGFYSEGTDSSTSTTSPIDDDGYRKKERYECSLSGATEALKASTLCLPIVGKPVIDIEDLKHAVSSAVDLLQPLPWQPLPLQLPVLQPLPLLVKAKRDSSVFQKMSPNVFFCGKTKQWSLESYTCV</sequence>
<reference evidence="2 3" key="1">
    <citation type="submission" date="2020-02" db="EMBL/GenBank/DDBJ databases">
        <authorList>
            <person name="Ma Q."/>
            <person name="Huang Y."/>
            <person name="Song X."/>
            <person name="Pei D."/>
        </authorList>
    </citation>
    <scope>NUCLEOTIDE SEQUENCE [LARGE SCALE GENOMIC DNA]</scope>
    <source>
        <strain evidence="2">Sxm20200214</strain>
        <tissue evidence="2">Leaf</tissue>
    </source>
</reference>
<gene>
    <name evidence="2" type="ORF">Bca52824_064929</name>
</gene>
<comment type="similarity">
    <text evidence="1">Belongs to the QWRF family.</text>
</comment>
<comment type="caution">
    <text evidence="2">The sequence shown here is derived from an EMBL/GenBank/DDBJ whole genome shotgun (WGS) entry which is preliminary data.</text>
</comment>
<dbReference type="Pfam" id="PF04484">
    <property type="entry name" value="QWRF"/>
    <property type="match status" value="1"/>
</dbReference>
<accession>A0A8X7U9H8</accession>
<protein>
    <submittedName>
        <fullName evidence="2">Uncharacterized protein</fullName>
    </submittedName>
</protein>
<evidence type="ECO:0000256" key="1">
    <source>
        <dbReference type="ARBA" id="ARBA00010016"/>
    </source>
</evidence>
<dbReference type="PANTHER" id="PTHR31807">
    <property type="entry name" value="AUGMIN FAMILY MEMBER"/>
    <property type="match status" value="1"/>
</dbReference>
<proteinExistence type="inferred from homology"/>
<organism evidence="2 3">
    <name type="scientific">Brassica carinata</name>
    <name type="common">Ethiopian mustard</name>
    <name type="synonym">Abyssinian cabbage</name>
    <dbReference type="NCBI Taxonomy" id="52824"/>
    <lineage>
        <taxon>Eukaryota</taxon>
        <taxon>Viridiplantae</taxon>
        <taxon>Streptophyta</taxon>
        <taxon>Embryophyta</taxon>
        <taxon>Tracheophyta</taxon>
        <taxon>Spermatophyta</taxon>
        <taxon>Magnoliopsida</taxon>
        <taxon>eudicotyledons</taxon>
        <taxon>Gunneridae</taxon>
        <taxon>Pentapetalae</taxon>
        <taxon>rosids</taxon>
        <taxon>malvids</taxon>
        <taxon>Brassicales</taxon>
        <taxon>Brassicaceae</taxon>
        <taxon>Brassiceae</taxon>
        <taxon>Brassica</taxon>
    </lineage>
</organism>
<dbReference type="GO" id="GO:0008017">
    <property type="term" value="F:microtubule binding"/>
    <property type="evidence" value="ECO:0007669"/>
    <property type="project" value="TreeGrafter"/>
</dbReference>
<keyword evidence="3" id="KW-1185">Reference proteome</keyword>
<dbReference type="AlphaFoldDB" id="A0A8X7U9H8"/>
<dbReference type="GO" id="GO:0051225">
    <property type="term" value="P:spindle assembly"/>
    <property type="evidence" value="ECO:0007669"/>
    <property type="project" value="TreeGrafter"/>
</dbReference>
<evidence type="ECO:0000313" key="2">
    <source>
        <dbReference type="EMBL" id="KAG2270374.1"/>
    </source>
</evidence>